<dbReference type="InterPro" id="IPR002634">
    <property type="entry name" value="BolA"/>
</dbReference>
<protein>
    <submittedName>
        <fullName evidence="2">BolA/IbaG family iron-sulfur metabolism protein</fullName>
    </submittedName>
</protein>
<comment type="similarity">
    <text evidence="1">Belongs to the BolA/IbaG family.</text>
</comment>
<evidence type="ECO:0000256" key="1">
    <source>
        <dbReference type="RuleBase" id="RU003860"/>
    </source>
</evidence>
<proteinExistence type="inferred from homology"/>
<comment type="caution">
    <text evidence="2">The sequence shown here is derived from an EMBL/GenBank/DDBJ whole genome shotgun (WGS) entry which is preliminary data.</text>
</comment>
<dbReference type="AlphaFoldDB" id="A0A520S4W4"/>
<evidence type="ECO:0000313" key="2">
    <source>
        <dbReference type="EMBL" id="RZO77527.1"/>
    </source>
</evidence>
<evidence type="ECO:0000313" key="3">
    <source>
        <dbReference type="Proteomes" id="UP000316199"/>
    </source>
</evidence>
<dbReference type="InterPro" id="IPR036065">
    <property type="entry name" value="BolA-like_sf"/>
</dbReference>
<dbReference type="SUPFAM" id="SSF82657">
    <property type="entry name" value="BolA-like"/>
    <property type="match status" value="1"/>
</dbReference>
<dbReference type="EMBL" id="SHAG01000002">
    <property type="protein sequence ID" value="RZO77527.1"/>
    <property type="molecule type" value="Genomic_DNA"/>
</dbReference>
<dbReference type="Proteomes" id="UP000316199">
    <property type="component" value="Unassembled WGS sequence"/>
</dbReference>
<sequence>MESDKIKEMLASALGDCDIEVDITGNKLVLRLVSDIFEGLSQVKRQKKVYAILNDMVTSGEVHAVTMYTSTPREIGR</sequence>
<name>A0A520S4W4_9GAMM</name>
<accession>A0A520S4W4</accession>
<dbReference type="Pfam" id="PF01722">
    <property type="entry name" value="BolA"/>
    <property type="match status" value="1"/>
</dbReference>
<organism evidence="2 3">
    <name type="scientific">OM182 bacterium</name>
    <dbReference type="NCBI Taxonomy" id="2510334"/>
    <lineage>
        <taxon>Bacteria</taxon>
        <taxon>Pseudomonadati</taxon>
        <taxon>Pseudomonadota</taxon>
        <taxon>Gammaproteobacteria</taxon>
        <taxon>OMG group</taxon>
        <taxon>OM182 clade</taxon>
    </lineage>
</organism>
<dbReference type="PIRSF" id="PIRSF003113">
    <property type="entry name" value="BolA"/>
    <property type="match status" value="1"/>
</dbReference>
<reference evidence="2 3" key="1">
    <citation type="submission" date="2019-02" db="EMBL/GenBank/DDBJ databases">
        <title>Prokaryotic population dynamics and viral predation in marine succession experiment using metagenomics: the confinement effect.</title>
        <authorList>
            <person name="Haro-Moreno J.M."/>
            <person name="Rodriguez-Valera F."/>
            <person name="Lopez-Perez M."/>
        </authorList>
    </citation>
    <scope>NUCLEOTIDE SEQUENCE [LARGE SCALE GENOMIC DNA]</scope>
    <source>
        <strain evidence="2">MED-G157</strain>
    </source>
</reference>
<dbReference type="Gene3D" id="3.30.300.90">
    <property type="entry name" value="BolA-like"/>
    <property type="match status" value="1"/>
</dbReference>
<gene>
    <name evidence="2" type="ORF">EVA68_01375</name>
</gene>